<evidence type="ECO:0000256" key="6">
    <source>
        <dbReference type="ARBA" id="ARBA00048552"/>
    </source>
</evidence>
<dbReference type="GO" id="GO:0003899">
    <property type="term" value="F:DNA-directed RNA polymerase activity"/>
    <property type="evidence" value="ECO:0007669"/>
    <property type="project" value="UniProtKB-UniRule"/>
</dbReference>
<dbReference type="InterPro" id="IPR007083">
    <property type="entry name" value="RNA_pol_Rpb1_4"/>
</dbReference>
<evidence type="ECO:0000256" key="2">
    <source>
        <dbReference type="ARBA" id="ARBA00022679"/>
    </source>
</evidence>
<comment type="subunit">
    <text evidence="7">The RNAP catalytic core consists of 2 alpha, 1 beta, 1 beta' and 1 omega subunit. When a sigma factor is associated with the core the holoenzyme is formed, which can initiate transcription.</text>
</comment>
<dbReference type="Gene3D" id="1.10.40.90">
    <property type="match status" value="1"/>
</dbReference>
<dbReference type="InterPro" id="IPR012754">
    <property type="entry name" value="DNA-dir_RpoC_beta_prime_bact"/>
</dbReference>
<dbReference type="GO" id="GO:0003677">
    <property type="term" value="F:DNA binding"/>
    <property type="evidence" value="ECO:0007669"/>
    <property type="project" value="UniProtKB-UniRule"/>
</dbReference>
<feature type="binding site" evidence="7">
    <location>
        <position position="502"/>
    </location>
    <ligand>
        <name>Mg(2+)</name>
        <dbReference type="ChEBI" id="CHEBI:18420"/>
    </ligand>
</feature>
<feature type="binding site" evidence="7">
    <location>
        <position position="504"/>
    </location>
    <ligand>
        <name>Mg(2+)</name>
        <dbReference type="ChEBI" id="CHEBI:18420"/>
    </ligand>
</feature>
<comment type="similarity">
    <text evidence="7 8">Belongs to the RNA polymerase beta' chain family.</text>
</comment>
<dbReference type="InterPro" id="IPR045867">
    <property type="entry name" value="DNA-dir_RpoC_beta_prime"/>
</dbReference>
<reference evidence="10 11" key="1">
    <citation type="journal article" date="2016" name="Nat. Commun.">
        <title>Thousands of microbial genomes shed light on interconnected biogeochemical processes in an aquifer system.</title>
        <authorList>
            <person name="Anantharaman K."/>
            <person name="Brown C.T."/>
            <person name="Hug L.A."/>
            <person name="Sharon I."/>
            <person name="Castelle C.J."/>
            <person name="Probst A.J."/>
            <person name="Thomas B.C."/>
            <person name="Singh A."/>
            <person name="Wilkins M.J."/>
            <person name="Karaoz U."/>
            <person name="Brodie E.L."/>
            <person name="Williams K.H."/>
            <person name="Hubbard S.S."/>
            <person name="Banfield J.F."/>
        </authorList>
    </citation>
    <scope>NUCLEOTIDE SEQUENCE [LARGE SCALE GENOMIC DNA]</scope>
</reference>
<dbReference type="InterPro" id="IPR000722">
    <property type="entry name" value="RNA_pol_asu"/>
</dbReference>
<gene>
    <name evidence="7" type="primary">rpoC</name>
    <name evidence="10" type="ORF">A3F08_03455</name>
</gene>
<keyword evidence="1 7" id="KW-0240">DNA-directed RNA polymerase</keyword>
<dbReference type="InterPro" id="IPR006592">
    <property type="entry name" value="RNA_pol_N"/>
</dbReference>
<dbReference type="Gene3D" id="1.10.132.30">
    <property type="match status" value="1"/>
</dbReference>
<dbReference type="PANTHER" id="PTHR19376">
    <property type="entry name" value="DNA-DIRECTED RNA POLYMERASE"/>
    <property type="match status" value="1"/>
</dbReference>
<keyword evidence="7" id="KW-0460">Magnesium</keyword>
<dbReference type="EMBL" id="MEZV01000029">
    <property type="protein sequence ID" value="OGD66676.1"/>
    <property type="molecule type" value="Genomic_DNA"/>
</dbReference>
<organism evidence="10 11">
    <name type="scientific">Candidatus Berkelbacteria bacterium RIFCSPHIGHO2_12_FULL_36_9</name>
    <dbReference type="NCBI Taxonomy" id="1797469"/>
    <lineage>
        <taxon>Bacteria</taxon>
        <taxon>Candidatus Berkelbacteria</taxon>
    </lineage>
</organism>
<evidence type="ECO:0000256" key="3">
    <source>
        <dbReference type="ARBA" id="ARBA00022695"/>
    </source>
</evidence>
<dbReference type="Gene3D" id="1.10.274.100">
    <property type="entry name" value="RNA polymerase Rpb1, domain 3"/>
    <property type="match status" value="2"/>
</dbReference>
<evidence type="ECO:0000256" key="7">
    <source>
        <dbReference type="HAMAP-Rule" id="MF_01322"/>
    </source>
</evidence>
<comment type="cofactor">
    <cofactor evidence="7">
        <name>Mg(2+)</name>
        <dbReference type="ChEBI" id="CHEBI:18420"/>
    </cofactor>
    <text evidence="7">Binds 1 Mg(2+) ion per subunit.</text>
</comment>
<dbReference type="CDD" id="cd02655">
    <property type="entry name" value="RNAP_beta'_C"/>
    <property type="match status" value="1"/>
</dbReference>
<evidence type="ECO:0000256" key="8">
    <source>
        <dbReference type="RuleBase" id="RU004279"/>
    </source>
</evidence>
<dbReference type="Gene3D" id="1.10.150.390">
    <property type="match status" value="1"/>
</dbReference>
<comment type="caution">
    <text evidence="10">The sequence shown here is derived from an EMBL/GenBank/DDBJ whole genome shotgun (WGS) entry which is preliminary data.</text>
</comment>
<dbReference type="EC" id="2.7.7.6" evidence="7"/>
<dbReference type="AlphaFoldDB" id="A0A1F5EHK4"/>
<feature type="binding site" evidence="7">
    <location>
        <position position="71"/>
    </location>
    <ligand>
        <name>Zn(2+)</name>
        <dbReference type="ChEBI" id="CHEBI:29105"/>
        <label>1</label>
    </ligand>
</feature>
<dbReference type="Gene3D" id="1.10.1790.20">
    <property type="match status" value="1"/>
</dbReference>
<keyword evidence="5 7" id="KW-0804">Transcription</keyword>
<dbReference type="Pfam" id="PF04997">
    <property type="entry name" value="RNA_pol_Rpb1_1"/>
    <property type="match status" value="1"/>
</dbReference>
<feature type="binding site" evidence="7">
    <location>
        <position position="506"/>
    </location>
    <ligand>
        <name>Mg(2+)</name>
        <dbReference type="ChEBI" id="CHEBI:18420"/>
    </ligand>
</feature>
<dbReference type="GO" id="GO:0000428">
    <property type="term" value="C:DNA-directed RNA polymerase complex"/>
    <property type="evidence" value="ECO:0007669"/>
    <property type="project" value="UniProtKB-KW"/>
</dbReference>
<dbReference type="InterPro" id="IPR044893">
    <property type="entry name" value="RNA_pol_Rpb1_clamp_domain"/>
</dbReference>
<dbReference type="Gene3D" id="4.10.860.120">
    <property type="entry name" value="RNA polymerase II, clamp domain"/>
    <property type="match status" value="1"/>
</dbReference>
<dbReference type="InterPro" id="IPR038120">
    <property type="entry name" value="Rpb1_funnel_sf"/>
</dbReference>
<dbReference type="Gene3D" id="2.40.50.100">
    <property type="match status" value="2"/>
</dbReference>
<keyword evidence="4 7" id="KW-0479">Metal-binding</keyword>
<sequence>MNNKKNHEAKQENKALDFASLKISVASPEKISEWSHGEVLKPETINYRTQKPERDGLFDERIFGPTKDWECYCGKYKKIRYKGVICDKCGVEVTRSSVRRERMGHIDLASPVSHIWYVRGVPSVLGLVIDLSLSELEKIIYFAAYVILDINEDIRKDALFQLEKEYLDLKKTNLSPLEKTQLEAQYKQTKQEIDGLKVKSIISEAKYYDLSLKYGQIIRVGIGAEAIYELLSKMDLAQTIKDLEITAEKTIGAQKRKLLKRLRILSDMEKAGIRPEWLVLVRIPVIPPDLRPMVQLDGGRFAASDLNDLYRRVINRNNRLKKLMSQGAPEVICRNEKRMLQEAVDALIDNSARRGKVVTTGTQRKLRSLSDMLKGKQGRFRQNLLGKRVDYSGRSVIVVGPHLKLHQCGLPKVMALELFKPFVISKLLSEGFVHNVKNASKLIEKGTPEVWDILEKLTKDAYVMLNRAPTLHRLGIQAFQPVLIEGKAIQLHPLVCSAFNADFDGDQMAVHLPLSKQAVYEASQIMRSSHNLLKPSSGEPIVSPRLDMVFGCYYMTSFEEGVKGEGKVFGGKNEAILAYQYDLMHIRAKIKVKMSLGLDKEDGLVETSVGRILFNNILPKELRFVNDMMDSKKLKNIVRRCFDMFGIEKTGLLVDKIKKIGFENATLSGMSIAIDDIDIPQNKKKIISGGDKKLEEIEGQYRRGLITAREKSIKSNELWIGVRNEIEKNMISDFDKNSPIFIMVSSGARGSINQLTQMAGMKGLLVNPSGEIIEIPVKANFKEGLDVLEYFISTHGARKGKSDTALRTSDAGYLSRRLVDVAQDIVISSDDCGTKIGVEITAEEAEEMSQSFDEKVLGRVLFSDVKSGKKTLGKAGQEIDEKLLDEITKENIKSLSVRSVMTCANHRGVCKKCYGRDLSTGKLVNIGEAVGIMAAQAIGEPGTQLTLKTFHMGGVSGEDITTGLPRVEELFEARTPRVPAVISEINGRLEIKPNKDQMQLTITSSDFQSEEYLLEEDYEPVIKNNDLVKAKQAIATARDKKAIRSMISGVVQISKNKKIIKVTSKEKTSRDYTVNRYIGLKVNDGDMVVRGDILTEGHLDLSQSLKLRGAQKTQKYIVKCIQEIYTSQGQSINEKHVEIMLKQMFSKILVKDNYDSDLLPGQIIDRIELGKINDDLKKKGKKEVEYDDIILGVTRVALKTESFLSAASFQETTGILIEAAIKGKVDHLNGLKENVIIGRLIPAGTGFRKQN</sequence>
<evidence type="ECO:0000313" key="11">
    <source>
        <dbReference type="Proteomes" id="UP000176451"/>
    </source>
</evidence>
<feature type="binding site" evidence="7">
    <location>
        <position position="86"/>
    </location>
    <ligand>
        <name>Zn(2+)</name>
        <dbReference type="ChEBI" id="CHEBI:29105"/>
        <label>1</label>
    </ligand>
</feature>
<dbReference type="Gene3D" id="2.40.40.20">
    <property type="match status" value="1"/>
</dbReference>
<dbReference type="GO" id="GO:0006351">
    <property type="term" value="P:DNA-templated transcription"/>
    <property type="evidence" value="ECO:0007669"/>
    <property type="project" value="UniProtKB-UniRule"/>
</dbReference>
<accession>A0A1F5EHK4</accession>
<keyword evidence="7" id="KW-0862">Zinc</keyword>
<dbReference type="InterPro" id="IPR007080">
    <property type="entry name" value="RNA_pol_Rpb1_1"/>
</dbReference>
<feature type="binding site" evidence="7">
    <location>
        <position position="913"/>
    </location>
    <ligand>
        <name>Zn(2+)</name>
        <dbReference type="ChEBI" id="CHEBI:29105"/>
        <label>2</label>
    </ligand>
</feature>
<dbReference type="InterPro" id="IPR042102">
    <property type="entry name" value="RNA_pol_Rpb1_3_sf"/>
</dbReference>
<feature type="domain" description="RNA polymerase N-terminal" evidence="9">
    <location>
        <begin position="276"/>
        <end position="556"/>
    </location>
</feature>
<proteinExistence type="inferred from homology"/>
<evidence type="ECO:0000256" key="5">
    <source>
        <dbReference type="ARBA" id="ARBA00023163"/>
    </source>
</evidence>
<dbReference type="Pfam" id="PF00623">
    <property type="entry name" value="RNA_pol_Rpb1_2"/>
    <property type="match status" value="1"/>
</dbReference>
<dbReference type="GO" id="GO:0000287">
    <property type="term" value="F:magnesium ion binding"/>
    <property type="evidence" value="ECO:0007669"/>
    <property type="project" value="UniProtKB-UniRule"/>
</dbReference>
<dbReference type="Pfam" id="PF05000">
    <property type="entry name" value="RNA_pol_Rpb1_4"/>
    <property type="match status" value="1"/>
</dbReference>
<evidence type="ECO:0000313" key="10">
    <source>
        <dbReference type="EMBL" id="OGD66676.1"/>
    </source>
</evidence>
<evidence type="ECO:0000256" key="1">
    <source>
        <dbReference type="ARBA" id="ARBA00022478"/>
    </source>
</evidence>
<name>A0A1F5EHK4_9BACT</name>
<dbReference type="Pfam" id="PF04998">
    <property type="entry name" value="RNA_pol_Rpb1_5"/>
    <property type="match status" value="1"/>
</dbReference>
<dbReference type="NCBIfam" id="TIGR02386">
    <property type="entry name" value="rpoC_TIGR"/>
    <property type="match status" value="1"/>
</dbReference>
<dbReference type="Pfam" id="PF04983">
    <property type="entry name" value="RNA_pol_Rpb1_3"/>
    <property type="match status" value="1"/>
</dbReference>
<comment type="function">
    <text evidence="7 8">DNA-dependent RNA polymerase catalyzes the transcription of DNA into RNA using the four ribonucleoside triphosphates as substrates.</text>
</comment>
<feature type="binding site" evidence="7">
    <location>
        <position position="89"/>
    </location>
    <ligand>
        <name>Zn(2+)</name>
        <dbReference type="ChEBI" id="CHEBI:29105"/>
        <label>1</label>
    </ligand>
</feature>
<dbReference type="STRING" id="1797469.A3F08_03455"/>
<protein>
    <recommendedName>
        <fullName evidence="7">DNA-directed RNA polymerase subunit beta'</fullName>
        <shortName evidence="7">RNAP subunit beta'</shortName>
        <ecNumber evidence="7">2.7.7.6</ecNumber>
    </recommendedName>
    <alternativeName>
        <fullName evidence="7">RNA polymerase subunit beta'</fullName>
    </alternativeName>
    <alternativeName>
        <fullName evidence="7">Transcriptase subunit beta'</fullName>
    </alternativeName>
</protein>
<dbReference type="InterPro" id="IPR007081">
    <property type="entry name" value="RNA_pol_Rpb1_5"/>
</dbReference>
<evidence type="ECO:0000259" key="9">
    <source>
        <dbReference type="SMART" id="SM00663"/>
    </source>
</evidence>
<dbReference type="GO" id="GO:0008270">
    <property type="term" value="F:zinc ion binding"/>
    <property type="evidence" value="ECO:0007669"/>
    <property type="project" value="UniProtKB-UniRule"/>
</dbReference>
<feature type="binding site" evidence="7">
    <location>
        <position position="73"/>
    </location>
    <ligand>
        <name>Zn(2+)</name>
        <dbReference type="ChEBI" id="CHEBI:29105"/>
        <label>1</label>
    </ligand>
</feature>
<dbReference type="Proteomes" id="UP000176451">
    <property type="component" value="Unassembled WGS sequence"/>
</dbReference>
<evidence type="ECO:0000256" key="4">
    <source>
        <dbReference type="ARBA" id="ARBA00022723"/>
    </source>
</evidence>
<feature type="binding site" evidence="7">
    <location>
        <position position="832"/>
    </location>
    <ligand>
        <name>Zn(2+)</name>
        <dbReference type="ChEBI" id="CHEBI:29105"/>
        <label>2</label>
    </ligand>
</feature>
<dbReference type="SUPFAM" id="SSF64484">
    <property type="entry name" value="beta and beta-prime subunits of DNA dependent RNA-polymerase"/>
    <property type="match status" value="1"/>
</dbReference>
<comment type="catalytic activity">
    <reaction evidence="6 7 8">
        <text>RNA(n) + a ribonucleoside 5'-triphosphate = RNA(n+1) + diphosphate</text>
        <dbReference type="Rhea" id="RHEA:21248"/>
        <dbReference type="Rhea" id="RHEA-COMP:14527"/>
        <dbReference type="Rhea" id="RHEA-COMP:17342"/>
        <dbReference type="ChEBI" id="CHEBI:33019"/>
        <dbReference type="ChEBI" id="CHEBI:61557"/>
        <dbReference type="ChEBI" id="CHEBI:140395"/>
        <dbReference type="EC" id="2.7.7.6"/>
    </reaction>
</comment>
<keyword evidence="3 7" id="KW-0548">Nucleotidyltransferase</keyword>
<feature type="binding site" evidence="7">
    <location>
        <position position="910"/>
    </location>
    <ligand>
        <name>Zn(2+)</name>
        <dbReference type="ChEBI" id="CHEBI:29105"/>
        <label>2</label>
    </ligand>
</feature>
<comment type="cofactor">
    <cofactor evidence="7">
        <name>Zn(2+)</name>
        <dbReference type="ChEBI" id="CHEBI:29105"/>
    </cofactor>
    <text evidence="7">Binds 2 Zn(2+) ions per subunit.</text>
</comment>
<dbReference type="PANTHER" id="PTHR19376:SF54">
    <property type="entry name" value="DNA-DIRECTED RNA POLYMERASE SUBUNIT BETA"/>
    <property type="match status" value="1"/>
</dbReference>
<dbReference type="CDD" id="cd01609">
    <property type="entry name" value="RNAP_beta'_N"/>
    <property type="match status" value="1"/>
</dbReference>
<dbReference type="HAMAP" id="MF_01322">
    <property type="entry name" value="RNApol_bact_RpoC"/>
    <property type="match status" value="1"/>
</dbReference>
<dbReference type="SMART" id="SM00663">
    <property type="entry name" value="RPOLA_N"/>
    <property type="match status" value="1"/>
</dbReference>
<dbReference type="InterPro" id="IPR007066">
    <property type="entry name" value="RNA_pol_Rpb1_3"/>
</dbReference>
<feature type="binding site" evidence="7">
    <location>
        <position position="903"/>
    </location>
    <ligand>
        <name>Zn(2+)</name>
        <dbReference type="ChEBI" id="CHEBI:29105"/>
        <label>2</label>
    </ligand>
</feature>
<keyword evidence="2 7" id="KW-0808">Transferase</keyword>